<accession>X0W4F5</accession>
<dbReference type="AlphaFoldDB" id="X0W4F5"/>
<organism evidence="1">
    <name type="scientific">marine sediment metagenome</name>
    <dbReference type="NCBI Taxonomy" id="412755"/>
    <lineage>
        <taxon>unclassified sequences</taxon>
        <taxon>metagenomes</taxon>
        <taxon>ecological metagenomes</taxon>
    </lineage>
</organism>
<protein>
    <submittedName>
        <fullName evidence="1">Uncharacterized protein</fullName>
    </submittedName>
</protein>
<dbReference type="EMBL" id="BARS01032764">
    <property type="protein sequence ID" value="GAG18202.1"/>
    <property type="molecule type" value="Genomic_DNA"/>
</dbReference>
<evidence type="ECO:0000313" key="1">
    <source>
        <dbReference type="EMBL" id="GAG18202.1"/>
    </source>
</evidence>
<comment type="caution">
    <text evidence="1">The sequence shown here is derived from an EMBL/GenBank/DDBJ whole genome shotgun (WGS) entry which is preliminary data.</text>
</comment>
<reference evidence="1" key="1">
    <citation type="journal article" date="2014" name="Front. Microbiol.">
        <title>High frequency of phylogenetically diverse reductive dehalogenase-homologous genes in deep subseafloor sedimentary metagenomes.</title>
        <authorList>
            <person name="Kawai M."/>
            <person name="Futagami T."/>
            <person name="Toyoda A."/>
            <person name="Takaki Y."/>
            <person name="Nishi S."/>
            <person name="Hori S."/>
            <person name="Arai W."/>
            <person name="Tsubouchi T."/>
            <person name="Morono Y."/>
            <person name="Uchiyama I."/>
            <person name="Ito T."/>
            <person name="Fujiyama A."/>
            <person name="Inagaki F."/>
            <person name="Takami H."/>
        </authorList>
    </citation>
    <scope>NUCLEOTIDE SEQUENCE</scope>
    <source>
        <strain evidence="1">Expedition CK06-06</strain>
    </source>
</reference>
<feature type="non-terminal residue" evidence="1">
    <location>
        <position position="1"/>
    </location>
</feature>
<proteinExistence type="predicted"/>
<name>X0W4F5_9ZZZZ</name>
<gene>
    <name evidence="1" type="ORF">S01H1_50822</name>
</gene>
<sequence length="221" mass="24996">NKKLTSVLFILLIIISLILVFKLTKKCPTTEEICPDIPECPPCNLDCSDCPTIVTYRNITYTITKYICPDNNKIVDSIDDCEKPIPLSIPPRTSNEVGTVIENVTVKPTCVNGINGGLVFFKVGTIPSNIVFQLKEEGTYYKEKYSFSGLLTGYKYFTICGEEDGEGCKFTGDFYIEKNKIFLFRAMFNQTSRYGELQYSNEHIIDTTPDSEYLSKKCTSR</sequence>